<dbReference type="InterPro" id="IPR002878">
    <property type="entry name" value="ChsH2_C"/>
</dbReference>
<comment type="caution">
    <text evidence="2">The sequence shown here is derived from an EMBL/GenBank/DDBJ whole genome shotgun (WGS) entry which is preliminary data.</text>
</comment>
<evidence type="ECO:0000313" key="2">
    <source>
        <dbReference type="EMBL" id="GAI41981.1"/>
    </source>
</evidence>
<sequence>PFMIKEGYDRKHPYVSGIVDLEEGARVVARIEGVDGRKPETIKIGTPLQVEFLHRGEPNNSKTFLAFKPLDP</sequence>
<dbReference type="AlphaFoldDB" id="X1PHN0"/>
<feature type="domain" description="ChsH2 C-terminal OB-fold" evidence="1">
    <location>
        <begin position="6"/>
        <end position="52"/>
    </location>
</feature>
<feature type="non-terminal residue" evidence="2">
    <location>
        <position position="1"/>
    </location>
</feature>
<dbReference type="EMBL" id="BARV01025215">
    <property type="protein sequence ID" value="GAI41981.1"/>
    <property type="molecule type" value="Genomic_DNA"/>
</dbReference>
<dbReference type="SUPFAM" id="SSF50249">
    <property type="entry name" value="Nucleic acid-binding proteins"/>
    <property type="match status" value="1"/>
</dbReference>
<reference evidence="2" key="1">
    <citation type="journal article" date="2014" name="Front. Microbiol.">
        <title>High frequency of phylogenetically diverse reductive dehalogenase-homologous genes in deep subseafloor sedimentary metagenomes.</title>
        <authorList>
            <person name="Kawai M."/>
            <person name="Futagami T."/>
            <person name="Toyoda A."/>
            <person name="Takaki Y."/>
            <person name="Nishi S."/>
            <person name="Hori S."/>
            <person name="Arai W."/>
            <person name="Tsubouchi T."/>
            <person name="Morono Y."/>
            <person name="Uchiyama I."/>
            <person name="Ito T."/>
            <person name="Fujiyama A."/>
            <person name="Inagaki F."/>
            <person name="Takami H."/>
        </authorList>
    </citation>
    <scope>NUCLEOTIDE SEQUENCE</scope>
    <source>
        <strain evidence="2">Expedition CK06-06</strain>
    </source>
</reference>
<dbReference type="Pfam" id="PF01796">
    <property type="entry name" value="OB_ChsH2_C"/>
    <property type="match status" value="1"/>
</dbReference>
<dbReference type="InterPro" id="IPR012340">
    <property type="entry name" value="NA-bd_OB-fold"/>
</dbReference>
<protein>
    <recommendedName>
        <fullName evidence="1">ChsH2 C-terminal OB-fold domain-containing protein</fullName>
    </recommendedName>
</protein>
<gene>
    <name evidence="2" type="ORF">S06H3_41002</name>
</gene>
<organism evidence="2">
    <name type="scientific">marine sediment metagenome</name>
    <dbReference type="NCBI Taxonomy" id="412755"/>
    <lineage>
        <taxon>unclassified sequences</taxon>
        <taxon>metagenomes</taxon>
        <taxon>ecological metagenomes</taxon>
    </lineage>
</organism>
<evidence type="ECO:0000259" key="1">
    <source>
        <dbReference type="Pfam" id="PF01796"/>
    </source>
</evidence>
<proteinExistence type="predicted"/>
<name>X1PHN0_9ZZZZ</name>
<accession>X1PHN0</accession>